<sequence>MAGSLWGASPPFPYWARSEPCMPIGIHEWRFSTYSDADPKEGVVGHAGLIIMRTDTHVRFFDDHSQARVSHAIVDGPAGTTLHMRESRAYLGELSDCVSALRHAESCLLINVPRREVIWFDYSFDSSLPRLVNHLLELNWPGWQAVWSPLGIGPIAARLGLDAEPVLDDQPIGWRVADLLGPAIDPVSPMPISVSLADGFVSWRSELEADQLALLPPGAILDFARDHRHRTGDGWGLDLRHPDYTLWCGLHMDESSRTVYFWTAEHFSSIDRLFATHWPGWRFVLIGDFYEWHELRGVVLRRDWYEDLAKVRQDLTGQRAAGGSRLLRAALAEVSSLESRASPLPPASFIDSTGSVQRPDYDWDHTDPRFLEPESRAIGEPPDTPRRYSLAQVFEDQVRLHRKREVRGDTNYDSPHKDGWFFDLQGTLSPRAAALGEALRGIGFAGRAIETTDASLPGQVSLGIELRSGHWLGLQCFFADEPADVNFVRVGEDVNLLAGLTRVVTVMVEEPVAPGTTRVHRIVREFISAQDDPPQPLGYQYSGGIFLNDLEPQSARPFRTLLRGLWETCFHADLVEVFRDWADGCGAGFELRRVDTDVSGGRRLVRLEFAGGSWGDDSVWVELPLSGDETAVRLIPSAAIGLERDLDAIVEELIEGLGLLTGEDMDPTRWLALQLTEAAHDAYYGRVQQGAFRPSAR</sequence>
<name>A0A542ZPA5_RARFA</name>
<protein>
    <submittedName>
        <fullName evidence="2">Uncharacterized protein</fullName>
    </submittedName>
</protein>
<accession>A0A542ZPA5</accession>
<feature type="region of interest" description="Disordered" evidence="1">
    <location>
        <begin position="341"/>
        <end position="362"/>
    </location>
</feature>
<dbReference type="AlphaFoldDB" id="A0A542ZPA5"/>
<proteinExistence type="predicted"/>
<evidence type="ECO:0000313" key="2">
    <source>
        <dbReference type="EMBL" id="TQL62069.1"/>
    </source>
</evidence>
<gene>
    <name evidence="2" type="ORF">FB461_1703</name>
</gene>
<evidence type="ECO:0000256" key="1">
    <source>
        <dbReference type="SAM" id="MobiDB-lite"/>
    </source>
</evidence>
<organism evidence="2 3">
    <name type="scientific">Rarobacter faecitabidus</name>
    <dbReference type="NCBI Taxonomy" id="13243"/>
    <lineage>
        <taxon>Bacteria</taxon>
        <taxon>Bacillati</taxon>
        <taxon>Actinomycetota</taxon>
        <taxon>Actinomycetes</taxon>
        <taxon>Micrococcales</taxon>
        <taxon>Rarobacteraceae</taxon>
        <taxon>Rarobacter</taxon>
    </lineage>
</organism>
<comment type="caution">
    <text evidence="2">The sequence shown here is derived from an EMBL/GenBank/DDBJ whole genome shotgun (WGS) entry which is preliminary data.</text>
</comment>
<reference evidence="2 3" key="1">
    <citation type="submission" date="2019-06" db="EMBL/GenBank/DDBJ databases">
        <title>Sequencing the genomes of 1000 actinobacteria strains.</title>
        <authorList>
            <person name="Klenk H.-P."/>
        </authorList>
    </citation>
    <scope>NUCLEOTIDE SEQUENCE [LARGE SCALE GENOMIC DNA]</scope>
    <source>
        <strain evidence="2 3">DSM 4813</strain>
    </source>
</reference>
<evidence type="ECO:0000313" key="3">
    <source>
        <dbReference type="Proteomes" id="UP000315389"/>
    </source>
</evidence>
<dbReference type="Proteomes" id="UP000315389">
    <property type="component" value="Unassembled WGS sequence"/>
</dbReference>
<keyword evidence="3" id="KW-1185">Reference proteome</keyword>
<dbReference type="EMBL" id="VFOS01000002">
    <property type="protein sequence ID" value="TQL62069.1"/>
    <property type="molecule type" value="Genomic_DNA"/>
</dbReference>